<evidence type="ECO:0000313" key="6">
    <source>
        <dbReference type="Proteomes" id="UP000026961"/>
    </source>
</evidence>
<dbReference type="GO" id="GO:0009736">
    <property type="term" value="P:cytokinin-activated signaling pathway"/>
    <property type="evidence" value="ECO:0007669"/>
    <property type="project" value="InterPro"/>
</dbReference>
<name>A0A0D9ZJA1_9ORYZ</name>
<dbReference type="Gramene" id="OGLUM04G08350.1">
    <property type="protein sequence ID" value="OGLUM04G08350.1"/>
    <property type="gene ID" value="OGLUM04G08350"/>
</dbReference>
<proteinExistence type="predicted"/>
<reference evidence="5" key="2">
    <citation type="submission" date="2018-05" db="EMBL/GenBank/DDBJ databases">
        <title>OgluRS3 (Oryza glumaepatula Reference Sequence Version 3).</title>
        <authorList>
            <person name="Zhang J."/>
            <person name="Kudrna D."/>
            <person name="Lee S."/>
            <person name="Talag J."/>
            <person name="Welchert J."/>
            <person name="Wing R.A."/>
        </authorList>
    </citation>
    <scope>NUCLEOTIDE SEQUENCE [LARGE SCALE GENOMIC DNA]</scope>
</reference>
<comment type="caution">
    <text evidence="2">Lacks conserved residue(s) required for the propagation of feature annotation.</text>
</comment>
<keyword evidence="1" id="KW-0902">Two-component regulatory system</keyword>
<evidence type="ECO:0000256" key="1">
    <source>
        <dbReference type="ARBA" id="ARBA00023012"/>
    </source>
</evidence>
<feature type="domain" description="Response regulatory" evidence="4">
    <location>
        <begin position="3"/>
        <end position="120"/>
    </location>
</feature>
<dbReference type="GO" id="GO:0000160">
    <property type="term" value="P:phosphorelay signal transduction system"/>
    <property type="evidence" value="ECO:0007669"/>
    <property type="project" value="UniProtKB-KW"/>
</dbReference>
<evidence type="ECO:0000256" key="2">
    <source>
        <dbReference type="PROSITE-ProRule" id="PRU00169"/>
    </source>
</evidence>
<dbReference type="PANTHER" id="PTHR43874">
    <property type="entry name" value="TWO-COMPONENT RESPONSE REGULATOR"/>
    <property type="match status" value="1"/>
</dbReference>
<protein>
    <recommendedName>
        <fullName evidence="4">Response regulatory domain-containing protein</fullName>
    </recommendedName>
</protein>
<evidence type="ECO:0000313" key="5">
    <source>
        <dbReference type="EnsemblPlants" id="OGLUM04G08350.1"/>
    </source>
</evidence>
<evidence type="ECO:0000256" key="3">
    <source>
        <dbReference type="SAM" id="MobiDB-lite"/>
    </source>
</evidence>
<dbReference type="STRING" id="40148.A0A0D9ZJA1"/>
<dbReference type="InterPro" id="IPR011006">
    <property type="entry name" value="CheY-like_superfamily"/>
</dbReference>
<keyword evidence="6" id="KW-1185">Reference proteome</keyword>
<dbReference type="PROSITE" id="PS50110">
    <property type="entry name" value="RESPONSE_REGULATORY"/>
    <property type="match status" value="1"/>
</dbReference>
<dbReference type="SUPFAM" id="SSF52172">
    <property type="entry name" value="CheY-like"/>
    <property type="match status" value="1"/>
</dbReference>
<reference evidence="5" key="1">
    <citation type="submission" date="2015-04" db="UniProtKB">
        <authorList>
            <consortium name="EnsemblPlants"/>
        </authorList>
    </citation>
    <scope>IDENTIFICATION</scope>
</reference>
<organism evidence="5">
    <name type="scientific">Oryza glumipatula</name>
    <dbReference type="NCBI Taxonomy" id="40148"/>
    <lineage>
        <taxon>Eukaryota</taxon>
        <taxon>Viridiplantae</taxon>
        <taxon>Streptophyta</taxon>
        <taxon>Embryophyta</taxon>
        <taxon>Tracheophyta</taxon>
        <taxon>Spermatophyta</taxon>
        <taxon>Magnoliopsida</taxon>
        <taxon>Liliopsida</taxon>
        <taxon>Poales</taxon>
        <taxon>Poaceae</taxon>
        <taxon>BOP clade</taxon>
        <taxon>Oryzoideae</taxon>
        <taxon>Oryzeae</taxon>
        <taxon>Oryzinae</taxon>
        <taxon>Oryza</taxon>
    </lineage>
</organism>
<dbReference type="InterPro" id="IPR001789">
    <property type="entry name" value="Sig_transdc_resp-reg_receiver"/>
</dbReference>
<feature type="region of interest" description="Disordered" evidence="3">
    <location>
        <begin position="258"/>
        <end position="288"/>
    </location>
</feature>
<sequence length="288" mass="31821">MLNVMVIDEDRRHAYSTSSMLTQFNFCVTVYTSPIKALDFLENHAQDFDLVLAEVHMEELNGFAFLTASRKIHKSIQVINLKVLRMEKIKGLLQDDSSKNTKVIKNKSTTDCHQIATHVHQMQVLNGDDVYTAMRRSLHLGTIFDESNYSNHPCSNEDKVGEDEIGGYGCANEANATHSSDDHNVVVPDLSCNIADDVSQEIMSKAITCVDHRKQDTTPTDGPAAMSADEANATFSTGNLQQVNVIVTCNGDGSQESIQKNTCDDQHAPTGSKPETFRLVNYSDSESD</sequence>
<dbReference type="Gene3D" id="3.40.50.2300">
    <property type="match status" value="1"/>
</dbReference>
<evidence type="ECO:0000259" key="4">
    <source>
        <dbReference type="PROSITE" id="PS50110"/>
    </source>
</evidence>
<accession>A0A0D9ZJA1</accession>
<dbReference type="eggNOG" id="KOG1601">
    <property type="taxonomic scope" value="Eukaryota"/>
</dbReference>
<dbReference type="InterPro" id="IPR045279">
    <property type="entry name" value="ARR-like"/>
</dbReference>
<dbReference type="PANTHER" id="PTHR43874:SF92">
    <property type="entry name" value="TWO-COMPONENT RESPONSE REGULATOR ORR28"/>
    <property type="match status" value="1"/>
</dbReference>
<dbReference type="AlphaFoldDB" id="A0A0D9ZJA1"/>
<dbReference type="Proteomes" id="UP000026961">
    <property type="component" value="Chromosome 4"/>
</dbReference>
<dbReference type="HOGENOM" id="CLU_1196548_0_0_1"/>
<dbReference type="EnsemblPlants" id="OGLUM04G08350.1">
    <property type="protein sequence ID" value="OGLUM04G08350.1"/>
    <property type="gene ID" value="OGLUM04G08350"/>
</dbReference>